<keyword evidence="4" id="KW-0378">Hydrolase</keyword>
<dbReference type="GO" id="GO:0016787">
    <property type="term" value="F:hydrolase activity"/>
    <property type="evidence" value="ECO:0007669"/>
    <property type="project" value="UniProtKB-KW"/>
</dbReference>
<dbReference type="Proteomes" id="UP000033187">
    <property type="component" value="Chromosome 1"/>
</dbReference>
<keyword evidence="9" id="KW-1185">Reference proteome</keyword>
<sequence length="295" mass="32313">MTLNSMTGFARADGSNGNSSWFWEVRSVNGRGLDLRIRLAPGLEVLEPKVREAISKLLTRGNVSATLTMQRPTSDIEVRLNEEVAAQVIRASRRMQELVGGDMPDVANLMSIKGVLEVGEVAVDEEEVAARTAAVFATLGEALTQVAQARGDEGARLAQVISQQLDEIEALVDQVERSPSRKVDVVKQRLTELVARLVETGQALDPVRLHQEAVILATRSDVEEELKRLRSHVAAARDLLRSGGVIGRKLDFLAQEFNREANTLCSKSNDEGITQAGLALKVLVDQMREQVQNIE</sequence>
<dbReference type="InterPro" id="IPR013527">
    <property type="entry name" value="YicC-like_N"/>
</dbReference>
<evidence type="ECO:0008006" key="10">
    <source>
        <dbReference type="Google" id="ProtNLM"/>
    </source>
</evidence>
<dbReference type="AlphaFoldDB" id="A0A0D6JJ76"/>
<dbReference type="OrthoDB" id="9771229at2"/>
<feature type="domain" description="Endoribonuclease YicC-like C-terminal" evidence="7">
    <location>
        <begin position="180"/>
        <end position="295"/>
    </location>
</feature>
<accession>A0A0D6JJ76</accession>
<dbReference type="GO" id="GO:0004521">
    <property type="term" value="F:RNA endonuclease activity"/>
    <property type="evidence" value="ECO:0007669"/>
    <property type="project" value="InterPro"/>
</dbReference>
<evidence type="ECO:0000256" key="3">
    <source>
        <dbReference type="ARBA" id="ARBA00022759"/>
    </source>
</evidence>
<evidence type="ECO:0000313" key="9">
    <source>
        <dbReference type="Proteomes" id="UP000033187"/>
    </source>
</evidence>
<dbReference type="EMBL" id="LN829119">
    <property type="protein sequence ID" value="CPR21642.1"/>
    <property type="molecule type" value="Genomic_DNA"/>
</dbReference>
<dbReference type="RefSeq" id="WP_046478574.1">
    <property type="nucleotide sequence ID" value="NZ_LN829118.1"/>
</dbReference>
<evidence type="ECO:0000259" key="6">
    <source>
        <dbReference type="Pfam" id="PF03755"/>
    </source>
</evidence>
<dbReference type="NCBIfam" id="TIGR00255">
    <property type="entry name" value="YicC/YloC family endoribonuclease"/>
    <property type="match status" value="1"/>
</dbReference>
<dbReference type="KEGG" id="fil:BN1229_v1_2774"/>
<proteinExistence type="inferred from homology"/>
<dbReference type="Pfam" id="PF03755">
    <property type="entry name" value="YicC-like_N"/>
    <property type="match status" value="1"/>
</dbReference>
<evidence type="ECO:0000256" key="1">
    <source>
        <dbReference type="ARBA" id="ARBA00001968"/>
    </source>
</evidence>
<protein>
    <recommendedName>
        <fullName evidence="10">YicC family protein</fullName>
    </recommendedName>
</protein>
<dbReference type="KEGG" id="fiy:BN1229_v1_3138"/>
<keyword evidence="3" id="KW-0255">Endonuclease</keyword>
<feature type="domain" description="Endoribonuclease YicC-like N-terminal" evidence="6">
    <location>
        <begin position="4"/>
        <end position="158"/>
    </location>
</feature>
<dbReference type="InterPro" id="IPR013551">
    <property type="entry name" value="YicC-like_C"/>
</dbReference>
<reference evidence="9" key="1">
    <citation type="submission" date="2015-02" db="EMBL/GenBank/DDBJ databases">
        <authorList>
            <person name="Chooi Y.-H."/>
        </authorList>
    </citation>
    <scope>NUCLEOTIDE SEQUENCE [LARGE SCALE GENOMIC DNA]</scope>
    <source>
        <strain evidence="9">strain Y</strain>
    </source>
</reference>
<dbReference type="Pfam" id="PF08340">
    <property type="entry name" value="YicC-like_C"/>
    <property type="match status" value="1"/>
</dbReference>
<evidence type="ECO:0000256" key="4">
    <source>
        <dbReference type="ARBA" id="ARBA00022801"/>
    </source>
</evidence>
<keyword evidence="2" id="KW-0540">Nuclease</keyword>
<evidence type="ECO:0000256" key="5">
    <source>
        <dbReference type="ARBA" id="ARBA00035648"/>
    </source>
</evidence>
<dbReference type="PANTHER" id="PTHR30636:SF3">
    <property type="entry name" value="UPF0701 PROTEIN YICC"/>
    <property type="match status" value="1"/>
</dbReference>
<organism evidence="8 9">
    <name type="scientific">Candidatus Filomicrobium marinum</name>
    <dbReference type="NCBI Taxonomy" id="1608628"/>
    <lineage>
        <taxon>Bacteria</taxon>
        <taxon>Pseudomonadati</taxon>
        <taxon>Pseudomonadota</taxon>
        <taxon>Alphaproteobacteria</taxon>
        <taxon>Hyphomicrobiales</taxon>
        <taxon>Hyphomicrobiaceae</taxon>
        <taxon>Filomicrobium</taxon>
    </lineage>
</organism>
<dbReference type="PANTHER" id="PTHR30636">
    <property type="entry name" value="UPF0701 PROTEIN YICC"/>
    <property type="match status" value="1"/>
</dbReference>
<comment type="similarity">
    <text evidence="5">Belongs to the YicC/YloC family.</text>
</comment>
<evidence type="ECO:0000313" key="8">
    <source>
        <dbReference type="EMBL" id="CPR21642.1"/>
    </source>
</evidence>
<evidence type="ECO:0000256" key="2">
    <source>
        <dbReference type="ARBA" id="ARBA00022722"/>
    </source>
</evidence>
<dbReference type="InterPro" id="IPR005229">
    <property type="entry name" value="YicC/YloC-like"/>
</dbReference>
<comment type="cofactor">
    <cofactor evidence="1">
        <name>a divalent metal cation</name>
        <dbReference type="ChEBI" id="CHEBI:60240"/>
    </cofactor>
</comment>
<evidence type="ECO:0000259" key="7">
    <source>
        <dbReference type="Pfam" id="PF08340"/>
    </source>
</evidence>
<name>A0A0D6JJ76_9HYPH</name>
<gene>
    <name evidence="8" type="ORF">YBN1229_v1_3138</name>
</gene>